<sequence>MVGSLGCQRVSMSPPSTIRQLEGERISPSVRFLHRSCNPKTKGTAVCREMQLSKMMLLKGLKHRFLESNPGHPFAIGLTLAKLAAFTVDEKGNETFDTSGALDKLRKSLQLERLAMYHDSSQPPWMVDKKWEDLSPKDWVEIFEDGINEPAKGHAVSAWARDRHYLVSL</sequence>
<gene>
    <name evidence="1" type="ORF">LSALG_LOCUS11779</name>
</gene>
<protein>
    <submittedName>
        <fullName evidence="1">Uncharacterized protein</fullName>
    </submittedName>
</protein>
<keyword evidence="2" id="KW-1185">Reference proteome</keyword>
<dbReference type="Proteomes" id="UP001177003">
    <property type="component" value="Chromosome 2"/>
</dbReference>
<organism evidence="1 2">
    <name type="scientific">Lactuca saligna</name>
    <name type="common">Willowleaf lettuce</name>
    <dbReference type="NCBI Taxonomy" id="75948"/>
    <lineage>
        <taxon>Eukaryota</taxon>
        <taxon>Viridiplantae</taxon>
        <taxon>Streptophyta</taxon>
        <taxon>Embryophyta</taxon>
        <taxon>Tracheophyta</taxon>
        <taxon>Spermatophyta</taxon>
        <taxon>Magnoliopsida</taxon>
        <taxon>eudicotyledons</taxon>
        <taxon>Gunneridae</taxon>
        <taxon>Pentapetalae</taxon>
        <taxon>asterids</taxon>
        <taxon>campanulids</taxon>
        <taxon>Asterales</taxon>
        <taxon>Asteraceae</taxon>
        <taxon>Cichorioideae</taxon>
        <taxon>Cichorieae</taxon>
        <taxon>Lactucinae</taxon>
        <taxon>Lactuca</taxon>
    </lineage>
</organism>
<dbReference type="PANTHER" id="PTHR45523:SF2">
    <property type="entry name" value="OS02G0470600 PROTEIN"/>
    <property type="match status" value="1"/>
</dbReference>
<evidence type="ECO:0000313" key="1">
    <source>
        <dbReference type="EMBL" id="CAI9271510.1"/>
    </source>
</evidence>
<evidence type="ECO:0000313" key="2">
    <source>
        <dbReference type="Proteomes" id="UP001177003"/>
    </source>
</evidence>
<proteinExistence type="predicted"/>
<dbReference type="EMBL" id="OX465078">
    <property type="protein sequence ID" value="CAI9271510.1"/>
    <property type="molecule type" value="Genomic_DNA"/>
</dbReference>
<dbReference type="AlphaFoldDB" id="A0AA35VRI3"/>
<name>A0AA35VRI3_LACSI</name>
<accession>A0AA35VRI3</accession>
<dbReference type="PANTHER" id="PTHR45523">
    <property type="entry name" value="TETRATRICOPEPTIDE REPEAT (TPR)-CONTAINING PROTEIN-RELATED"/>
    <property type="match status" value="1"/>
</dbReference>
<reference evidence="1" key="1">
    <citation type="submission" date="2023-04" db="EMBL/GenBank/DDBJ databases">
        <authorList>
            <person name="Vijverberg K."/>
            <person name="Xiong W."/>
            <person name="Schranz E."/>
        </authorList>
    </citation>
    <scope>NUCLEOTIDE SEQUENCE</scope>
</reference>